<evidence type="ECO:0000256" key="5">
    <source>
        <dbReference type="ARBA" id="ARBA00022723"/>
    </source>
</evidence>
<name>A0A7C0VBU8_UNCW3</name>
<feature type="binding site" evidence="10">
    <location>
        <position position="94"/>
    </location>
    <ligand>
        <name>Zn(2+)</name>
        <dbReference type="ChEBI" id="CHEBI:29105"/>
    </ligand>
</feature>
<dbReference type="GO" id="GO:0008270">
    <property type="term" value="F:zinc ion binding"/>
    <property type="evidence" value="ECO:0007669"/>
    <property type="project" value="TreeGrafter"/>
</dbReference>
<feature type="binding site" evidence="10">
    <location>
        <position position="132"/>
    </location>
    <ligand>
        <name>Zn(2+)</name>
        <dbReference type="ChEBI" id="CHEBI:29105"/>
    </ligand>
</feature>
<evidence type="ECO:0000256" key="7">
    <source>
        <dbReference type="ARBA" id="ARBA00023015"/>
    </source>
</evidence>
<keyword evidence="3" id="KW-0963">Cytoplasm</keyword>
<dbReference type="Proteomes" id="UP000885847">
    <property type="component" value="Unassembled WGS sequence"/>
</dbReference>
<dbReference type="GO" id="GO:1900376">
    <property type="term" value="P:regulation of secondary metabolite biosynthetic process"/>
    <property type="evidence" value="ECO:0007669"/>
    <property type="project" value="TreeGrafter"/>
</dbReference>
<comment type="similarity">
    <text evidence="2">Belongs to the Fur family.</text>
</comment>
<comment type="subcellular location">
    <subcellularLocation>
        <location evidence="1">Cytoplasm</location>
    </subcellularLocation>
</comment>
<comment type="cofactor">
    <cofactor evidence="10">
        <name>Zn(2+)</name>
        <dbReference type="ChEBI" id="CHEBI:29105"/>
    </cofactor>
    <text evidence="10">Binds 1 zinc ion per subunit.</text>
</comment>
<dbReference type="Pfam" id="PF01475">
    <property type="entry name" value="FUR"/>
    <property type="match status" value="1"/>
</dbReference>
<dbReference type="InterPro" id="IPR036390">
    <property type="entry name" value="WH_DNA-bd_sf"/>
</dbReference>
<protein>
    <submittedName>
        <fullName evidence="11">Transcriptional repressor</fullName>
    </submittedName>
</protein>
<evidence type="ECO:0000256" key="2">
    <source>
        <dbReference type="ARBA" id="ARBA00007957"/>
    </source>
</evidence>
<keyword evidence="4" id="KW-0678">Repressor</keyword>
<dbReference type="InterPro" id="IPR036388">
    <property type="entry name" value="WH-like_DNA-bd_sf"/>
</dbReference>
<dbReference type="InterPro" id="IPR002481">
    <property type="entry name" value="FUR"/>
</dbReference>
<feature type="binding site" evidence="10">
    <location>
        <position position="91"/>
    </location>
    <ligand>
        <name>Zn(2+)</name>
        <dbReference type="ChEBI" id="CHEBI:29105"/>
    </ligand>
</feature>
<feature type="binding site" evidence="10">
    <location>
        <position position="129"/>
    </location>
    <ligand>
        <name>Zn(2+)</name>
        <dbReference type="ChEBI" id="CHEBI:29105"/>
    </ligand>
</feature>
<sequence length="144" mass="16709">MENEKEFLRSHNIKPSIQRIMVLRFLRMNPFHPTAEEVYQGLINEIPTLSRTTIYNTLNFFAEKGLVKVLNLGHNETRYDLNTDEHVHFKCIKCGRIYDLYLSCNLPQKGDVVDGHIITEREVFLKGICRICKGKKGGDDEVQV</sequence>
<evidence type="ECO:0000256" key="8">
    <source>
        <dbReference type="ARBA" id="ARBA00023125"/>
    </source>
</evidence>
<keyword evidence="7" id="KW-0805">Transcription regulation</keyword>
<keyword evidence="8" id="KW-0238">DNA-binding</keyword>
<dbReference type="SUPFAM" id="SSF46785">
    <property type="entry name" value="Winged helix' DNA-binding domain"/>
    <property type="match status" value="1"/>
</dbReference>
<dbReference type="Gene3D" id="3.30.1490.190">
    <property type="match status" value="1"/>
</dbReference>
<dbReference type="FunFam" id="1.10.10.10:FF:000007">
    <property type="entry name" value="Ferric uptake regulation protein"/>
    <property type="match status" value="1"/>
</dbReference>
<accession>A0A7C0VBU8</accession>
<dbReference type="EMBL" id="DQWE01000341">
    <property type="protein sequence ID" value="HDI83557.1"/>
    <property type="molecule type" value="Genomic_DNA"/>
</dbReference>
<evidence type="ECO:0000313" key="11">
    <source>
        <dbReference type="EMBL" id="HDI83557.1"/>
    </source>
</evidence>
<gene>
    <name evidence="11" type="ORF">ENF18_07200</name>
</gene>
<dbReference type="GO" id="GO:0005737">
    <property type="term" value="C:cytoplasm"/>
    <property type="evidence" value="ECO:0007669"/>
    <property type="project" value="UniProtKB-SubCell"/>
</dbReference>
<evidence type="ECO:0000256" key="3">
    <source>
        <dbReference type="ARBA" id="ARBA00022490"/>
    </source>
</evidence>
<dbReference type="PANTHER" id="PTHR33202:SF8">
    <property type="entry name" value="PEROXIDE-RESPONSIVE REPRESSOR PERR"/>
    <property type="match status" value="1"/>
</dbReference>
<evidence type="ECO:0000256" key="1">
    <source>
        <dbReference type="ARBA" id="ARBA00004496"/>
    </source>
</evidence>
<keyword evidence="6 10" id="KW-0862">Zinc</keyword>
<evidence type="ECO:0000256" key="4">
    <source>
        <dbReference type="ARBA" id="ARBA00022491"/>
    </source>
</evidence>
<dbReference type="InterPro" id="IPR043135">
    <property type="entry name" value="Fur_C"/>
</dbReference>
<dbReference type="GO" id="GO:0045892">
    <property type="term" value="P:negative regulation of DNA-templated transcription"/>
    <property type="evidence" value="ECO:0007669"/>
    <property type="project" value="TreeGrafter"/>
</dbReference>
<dbReference type="GO" id="GO:0003700">
    <property type="term" value="F:DNA-binding transcription factor activity"/>
    <property type="evidence" value="ECO:0007669"/>
    <property type="project" value="InterPro"/>
</dbReference>
<keyword evidence="5 10" id="KW-0479">Metal-binding</keyword>
<comment type="caution">
    <text evidence="11">The sequence shown here is derived from an EMBL/GenBank/DDBJ whole genome shotgun (WGS) entry which is preliminary data.</text>
</comment>
<evidence type="ECO:0000256" key="9">
    <source>
        <dbReference type="ARBA" id="ARBA00023163"/>
    </source>
</evidence>
<evidence type="ECO:0000256" key="10">
    <source>
        <dbReference type="PIRSR" id="PIRSR602481-1"/>
    </source>
</evidence>
<dbReference type="GO" id="GO:0000976">
    <property type="term" value="F:transcription cis-regulatory region binding"/>
    <property type="evidence" value="ECO:0007669"/>
    <property type="project" value="TreeGrafter"/>
</dbReference>
<reference evidence="11" key="1">
    <citation type="journal article" date="2020" name="mSystems">
        <title>Genome- and Community-Level Interaction Insights into Carbon Utilization and Element Cycling Functions of Hydrothermarchaeota in Hydrothermal Sediment.</title>
        <authorList>
            <person name="Zhou Z."/>
            <person name="Liu Y."/>
            <person name="Xu W."/>
            <person name="Pan J."/>
            <person name="Luo Z.H."/>
            <person name="Li M."/>
        </authorList>
    </citation>
    <scope>NUCLEOTIDE SEQUENCE [LARGE SCALE GENOMIC DNA]</scope>
    <source>
        <strain evidence="11">HyVt-102</strain>
    </source>
</reference>
<keyword evidence="9" id="KW-0804">Transcription</keyword>
<organism evidence="11">
    <name type="scientific">candidate division WOR-3 bacterium</name>
    <dbReference type="NCBI Taxonomy" id="2052148"/>
    <lineage>
        <taxon>Bacteria</taxon>
        <taxon>Bacteria division WOR-3</taxon>
    </lineage>
</organism>
<dbReference type="AlphaFoldDB" id="A0A7C0VBU8"/>
<proteinExistence type="inferred from homology"/>
<evidence type="ECO:0000256" key="6">
    <source>
        <dbReference type="ARBA" id="ARBA00022833"/>
    </source>
</evidence>
<dbReference type="PANTHER" id="PTHR33202">
    <property type="entry name" value="ZINC UPTAKE REGULATION PROTEIN"/>
    <property type="match status" value="1"/>
</dbReference>
<dbReference type="Gene3D" id="1.10.10.10">
    <property type="entry name" value="Winged helix-like DNA-binding domain superfamily/Winged helix DNA-binding domain"/>
    <property type="match status" value="1"/>
</dbReference>
<dbReference type="CDD" id="cd07153">
    <property type="entry name" value="Fur_like"/>
    <property type="match status" value="1"/>
</dbReference>